<organism evidence="9 10">
    <name type="scientific">Periophthalmus magnuspinnatus</name>
    <dbReference type="NCBI Taxonomy" id="409849"/>
    <lineage>
        <taxon>Eukaryota</taxon>
        <taxon>Metazoa</taxon>
        <taxon>Chordata</taxon>
        <taxon>Craniata</taxon>
        <taxon>Vertebrata</taxon>
        <taxon>Euteleostomi</taxon>
        <taxon>Actinopterygii</taxon>
        <taxon>Neopterygii</taxon>
        <taxon>Teleostei</taxon>
        <taxon>Neoteleostei</taxon>
        <taxon>Acanthomorphata</taxon>
        <taxon>Gobiaria</taxon>
        <taxon>Gobiiformes</taxon>
        <taxon>Gobioidei</taxon>
        <taxon>Gobiidae</taxon>
        <taxon>Oxudercinae</taxon>
        <taxon>Periophthalmus</taxon>
    </lineage>
</organism>
<proteinExistence type="inferred from homology"/>
<evidence type="ECO:0000256" key="1">
    <source>
        <dbReference type="ARBA" id="ARBA00004613"/>
    </source>
</evidence>
<comment type="subcellular location">
    <subcellularLocation>
        <location evidence="1">Secreted</location>
    </subcellularLocation>
</comment>
<evidence type="ECO:0000256" key="2">
    <source>
        <dbReference type="ARBA" id="ARBA00006370"/>
    </source>
</evidence>
<dbReference type="GO" id="GO:0015485">
    <property type="term" value="F:cholesterol binding"/>
    <property type="evidence" value="ECO:0007669"/>
    <property type="project" value="TreeGrafter"/>
</dbReference>
<dbReference type="PANTHER" id="PTHR11306">
    <property type="entry name" value="NIEMANN PICK TYPE C2 PROTEIN NPC2-RELATED"/>
    <property type="match status" value="1"/>
</dbReference>
<sequence length="161" mass="17630">MSFVFRVTIKEDDMDSRKILFLLCVIGFACADVVKFLDCGSSTGKVSLVDITPCPTQPCDLKKGGNYSVNVTFVSNVETEKSTAVVHGIIAGLPIPFPIPVSDGCHSGINCPIHMQNAYHYVATLPVKSEYPCLKLVVKWELKDDGNKDLFCIEFPVQIVS</sequence>
<dbReference type="Ensembl" id="ENSPMGT00000015099.1">
    <property type="protein sequence ID" value="ENSPMGP00000014149.1"/>
    <property type="gene ID" value="ENSPMGG00000011558.1"/>
</dbReference>
<evidence type="ECO:0000256" key="5">
    <source>
        <dbReference type="ARBA" id="ARBA00022729"/>
    </source>
</evidence>
<dbReference type="GO" id="GO:0005576">
    <property type="term" value="C:extracellular region"/>
    <property type="evidence" value="ECO:0007669"/>
    <property type="project" value="UniProtKB-SubCell"/>
</dbReference>
<evidence type="ECO:0000256" key="6">
    <source>
        <dbReference type="ARBA" id="ARBA00023157"/>
    </source>
</evidence>
<dbReference type="Proteomes" id="UP000261520">
    <property type="component" value="Unplaced"/>
</dbReference>
<dbReference type="Gene3D" id="2.60.40.770">
    <property type="match status" value="1"/>
</dbReference>
<feature type="domain" description="MD-2-related lipid-recognition" evidence="8">
    <location>
        <begin position="36"/>
        <end position="157"/>
    </location>
</feature>
<dbReference type="InterPro" id="IPR003172">
    <property type="entry name" value="ML_dom"/>
</dbReference>
<dbReference type="InterPro" id="IPR039670">
    <property type="entry name" value="NPC2-like"/>
</dbReference>
<accession>A0A3B4ABY5</accession>
<dbReference type="FunFam" id="2.60.40.770:FF:000001">
    <property type="entry name" value="NPC intracellular cholesterol transporter 2"/>
    <property type="match status" value="1"/>
</dbReference>
<keyword evidence="4" id="KW-0964">Secreted</keyword>
<dbReference type="Pfam" id="PF02221">
    <property type="entry name" value="E1_DerP2_DerF2"/>
    <property type="match status" value="1"/>
</dbReference>
<dbReference type="PANTHER" id="PTHR11306:SF68">
    <property type="entry name" value="NPC INTRACELLULAR CHOLESTEROL TRANSPORTER 2"/>
    <property type="match status" value="1"/>
</dbReference>
<protein>
    <recommendedName>
        <fullName evidence="3">NPC intracellular cholesterol transporter 2</fullName>
    </recommendedName>
    <alternativeName>
        <fullName evidence="7">Epididymal secretory protein E1</fullName>
    </alternativeName>
</protein>
<dbReference type="PROSITE" id="PS51257">
    <property type="entry name" value="PROKAR_LIPOPROTEIN"/>
    <property type="match status" value="1"/>
</dbReference>
<dbReference type="GO" id="GO:0033344">
    <property type="term" value="P:cholesterol efflux"/>
    <property type="evidence" value="ECO:0007669"/>
    <property type="project" value="TreeGrafter"/>
</dbReference>
<reference evidence="9" key="2">
    <citation type="submission" date="2025-09" db="UniProtKB">
        <authorList>
            <consortium name="Ensembl"/>
        </authorList>
    </citation>
    <scope>IDENTIFICATION</scope>
</reference>
<evidence type="ECO:0000313" key="9">
    <source>
        <dbReference type="Ensembl" id="ENSPMGP00000014149.1"/>
    </source>
</evidence>
<evidence type="ECO:0000256" key="4">
    <source>
        <dbReference type="ARBA" id="ARBA00022525"/>
    </source>
</evidence>
<evidence type="ECO:0000259" key="8">
    <source>
        <dbReference type="SMART" id="SM00737"/>
    </source>
</evidence>
<dbReference type="GO" id="GO:0032367">
    <property type="term" value="P:intracellular cholesterol transport"/>
    <property type="evidence" value="ECO:0007669"/>
    <property type="project" value="InterPro"/>
</dbReference>
<name>A0A3B4ABY5_9GOBI</name>
<keyword evidence="10" id="KW-1185">Reference proteome</keyword>
<dbReference type="GO" id="GO:0007399">
    <property type="term" value="P:nervous system development"/>
    <property type="evidence" value="ECO:0007669"/>
    <property type="project" value="UniProtKB-ARBA"/>
</dbReference>
<dbReference type="SMART" id="SM00737">
    <property type="entry name" value="ML"/>
    <property type="match status" value="1"/>
</dbReference>
<keyword evidence="5" id="KW-0732">Signal</keyword>
<dbReference type="InterPro" id="IPR014756">
    <property type="entry name" value="Ig_E-set"/>
</dbReference>
<dbReference type="SUPFAM" id="SSF81296">
    <property type="entry name" value="E set domains"/>
    <property type="match status" value="1"/>
</dbReference>
<dbReference type="AlphaFoldDB" id="A0A3B4ABY5"/>
<keyword evidence="6" id="KW-1015">Disulfide bond</keyword>
<dbReference type="STRING" id="409849.ENSPMGP00000014149"/>
<evidence type="ECO:0000256" key="3">
    <source>
        <dbReference type="ARBA" id="ARBA00021477"/>
    </source>
</evidence>
<dbReference type="InterPro" id="IPR033916">
    <property type="entry name" value="ML_Npc2-like"/>
</dbReference>
<reference evidence="9" key="1">
    <citation type="submission" date="2025-08" db="UniProtKB">
        <authorList>
            <consortium name="Ensembl"/>
        </authorList>
    </citation>
    <scope>IDENTIFICATION</scope>
</reference>
<evidence type="ECO:0000313" key="10">
    <source>
        <dbReference type="Proteomes" id="UP000261520"/>
    </source>
</evidence>
<comment type="similarity">
    <text evidence="2">Belongs to the NPC2 family.</text>
</comment>
<dbReference type="CDD" id="cd00916">
    <property type="entry name" value="Npc2_like"/>
    <property type="match status" value="1"/>
</dbReference>
<evidence type="ECO:0000256" key="7">
    <source>
        <dbReference type="ARBA" id="ARBA00032516"/>
    </source>
</evidence>